<proteinExistence type="predicted"/>
<evidence type="ECO:0000313" key="1">
    <source>
        <dbReference type="EMBL" id="KAK6790600.1"/>
    </source>
</evidence>
<evidence type="ECO:0000313" key="2">
    <source>
        <dbReference type="Proteomes" id="UP001371456"/>
    </source>
</evidence>
<dbReference type="EMBL" id="JBANQN010000004">
    <property type="protein sequence ID" value="KAK6790600.1"/>
    <property type="molecule type" value="Genomic_DNA"/>
</dbReference>
<dbReference type="AlphaFoldDB" id="A0AAN8YF78"/>
<keyword evidence="2" id="KW-1185">Reference proteome</keyword>
<accession>A0AAN8YF78</accession>
<gene>
    <name evidence="1" type="ORF">RDI58_009681</name>
</gene>
<sequence length="92" mass="11113">MAEEKEIRNLFNQMLEGKRSFDELDARKCRRLLELVADIRTKLDKRKRLLIEHADKNVANENGSNDNNARERMMDILRMLIEHVIHLLFFYR</sequence>
<reference evidence="1 2" key="1">
    <citation type="submission" date="2024-02" db="EMBL/GenBank/DDBJ databases">
        <title>de novo genome assembly of Solanum bulbocastanum strain 11H21.</title>
        <authorList>
            <person name="Hosaka A.J."/>
        </authorList>
    </citation>
    <scope>NUCLEOTIDE SEQUENCE [LARGE SCALE GENOMIC DNA]</scope>
    <source>
        <tissue evidence="1">Young leaves</tissue>
    </source>
</reference>
<protein>
    <submittedName>
        <fullName evidence="1">Uncharacterized protein</fullName>
    </submittedName>
</protein>
<organism evidence="1 2">
    <name type="scientific">Solanum bulbocastanum</name>
    <name type="common">Wild potato</name>
    <dbReference type="NCBI Taxonomy" id="147425"/>
    <lineage>
        <taxon>Eukaryota</taxon>
        <taxon>Viridiplantae</taxon>
        <taxon>Streptophyta</taxon>
        <taxon>Embryophyta</taxon>
        <taxon>Tracheophyta</taxon>
        <taxon>Spermatophyta</taxon>
        <taxon>Magnoliopsida</taxon>
        <taxon>eudicotyledons</taxon>
        <taxon>Gunneridae</taxon>
        <taxon>Pentapetalae</taxon>
        <taxon>asterids</taxon>
        <taxon>lamiids</taxon>
        <taxon>Solanales</taxon>
        <taxon>Solanaceae</taxon>
        <taxon>Solanoideae</taxon>
        <taxon>Solaneae</taxon>
        <taxon>Solanum</taxon>
    </lineage>
</organism>
<name>A0AAN8YF78_SOLBU</name>
<dbReference type="Proteomes" id="UP001371456">
    <property type="component" value="Unassembled WGS sequence"/>
</dbReference>
<comment type="caution">
    <text evidence="1">The sequence shown here is derived from an EMBL/GenBank/DDBJ whole genome shotgun (WGS) entry which is preliminary data.</text>
</comment>